<dbReference type="InterPro" id="IPR007502">
    <property type="entry name" value="Helicase-assoc_dom"/>
</dbReference>
<feature type="compositionally biased region" description="Basic and acidic residues" evidence="5">
    <location>
        <begin position="1149"/>
        <end position="1161"/>
    </location>
</feature>
<gene>
    <name evidence="8" type="ORF">MKK02DRAFT_23100</name>
</gene>
<dbReference type="InterPro" id="IPR014001">
    <property type="entry name" value="Helicase_ATP-bd"/>
</dbReference>
<feature type="region of interest" description="Disordered" evidence="5">
    <location>
        <begin position="1032"/>
        <end position="1052"/>
    </location>
</feature>
<keyword evidence="9" id="KW-1185">Reference proteome</keyword>
<feature type="compositionally biased region" description="Acidic residues" evidence="5">
    <location>
        <begin position="1173"/>
        <end position="1187"/>
    </location>
</feature>
<dbReference type="Gene3D" id="3.40.50.300">
    <property type="entry name" value="P-loop containing nucleotide triphosphate hydrolases"/>
    <property type="match status" value="2"/>
</dbReference>
<dbReference type="Gene3D" id="1.20.120.1080">
    <property type="match status" value="1"/>
</dbReference>
<dbReference type="InterPro" id="IPR001650">
    <property type="entry name" value="Helicase_C-like"/>
</dbReference>
<evidence type="ECO:0000256" key="1">
    <source>
        <dbReference type="ARBA" id="ARBA00022741"/>
    </source>
</evidence>
<dbReference type="FunFam" id="3.40.50.300:FF:001714">
    <property type="entry name" value="ATP-dependent DEAD/H RNA helicase, putative"/>
    <property type="match status" value="1"/>
</dbReference>
<proteinExistence type="predicted"/>
<dbReference type="CDD" id="cd17917">
    <property type="entry name" value="DEXHc_RHA-like"/>
    <property type="match status" value="1"/>
</dbReference>
<comment type="caution">
    <text evidence="8">The sequence shown here is derived from an EMBL/GenBank/DDBJ whole genome shotgun (WGS) entry which is preliminary data.</text>
</comment>
<dbReference type="CDD" id="cd18791">
    <property type="entry name" value="SF2_C_RHA"/>
    <property type="match status" value="1"/>
</dbReference>
<name>A0AA38LVN2_9TREE</name>
<dbReference type="SMART" id="SM00847">
    <property type="entry name" value="HA2"/>
    <property type="match status" value="1"/>
</dbReference>
<sequence length="1297" mass="141095">MWRNGRGRGKAASSNRNGGGGGGPRSSAPLPLPEHNEAYIMQTYGGRTVLKEQWAENPKAPLANYLGGGGGGATNLGQGGGAYQVQEGVVGTKKLFRVSVVGDVDRNIIGVGDHTSRKEAEKLAALSAVLQLSAMGMLDQRGGGKPSAPAAAPAFGGGDTAELSDGSKITYDRARQFMEYYCKRYKFGKPDIDFSQSQAKSKKGRAAVMQWEAVMTVGGRKIGMGQAANKKNSQIKCYLDVTTYLESCDPDLWRDFVEYSKKDQSADIGLAPHLIFQMSDELGEDVQGLIGDVRHSNLLKNAPTSGVTSADQPMPGWSGRTYVASEEELERKSVALQDKLADYQSDPRLTAMRAQRTSLPVTSRANDILAKIEVNDVTIVMAATGSGKTTQIPQVLFDDYINRGQGAKCNIICTQPRRLAAMSVAERIADERGDRLGVEIGYQVRFDVKLPQPNGSITFCTTGIFLKRMQSSLGVTADASAVAAMDMITHIVVDEVHERDIDTDLLLVVLKRLLADRKARGVPLKVVLMSATVDPILFQKYFADSRGRLAPLAEIPGRTFPVERHYLDDIIPDLQKGLPSQMGGWVFQEKNVAKYLQEELSPNRAAFNSNTGIALEIPYPLVALIIAYAMQRSEDGHCLVFLPGWDEIKKVADVLLDGRSSLLGLRFSDTKKFSVHYLHSSIPAAEQKEVFRDPPPGVRRIILATNIAETSITIPNVVYVVDAGRVKEKRYDPERHMSSLVSAWVGSSNLNQRAGRAGRHREGEYYGLVSKNRLASLDPHQLVEMKRSDLSNVVMHVKALNLGEIGEVLEATIEPPERNRIVAAMEVLRMLGALDASQNLTSLGRVLLQLPIDAAMGKMCLYGSFFRCLDSALTLAAVLTNRDPFLSPIDKKAQADEIKDSWCPRQFRSDPLAIVAAYNVWAAHDDRGDYHAGSRFCVDNFLSKPTLLQIKQVKGSLLQSLDQAGVIAVSAGGMGRLGRRGIIPPQLNENNNSLPMLAALIAMAAAPNFALRTSEKALRTAQDKMVMIHNASVNSRRREQSGPEQSSASFNPAEKRLYAFQEKGRNVAPGQNPNAAPTQLRTVTRLDPMTYMLFGAYELVVTQRGMECDRWLPVTGNLHALDDVQRLKDLLEACMLRVFEGVGKSLTKGRDERWNKQEKAVHVQQGSSRIDDTDANDEGENESDDEDTVAKGKRVVEPLSMDEIKELEMLTSDVVRILDAYAAEREGNASTMPSRAPTPGPGGGFGQGGGGFAQQQQGQYSGQGFGLAQRGGFGGGQGAYRPPGAMGGGGGGVRGRW</sequence>
<keyword evidence="1" id="KW-0547">Nucleotide-binding</keyword>
<feature type="region of interest" description="Disordered" evidence="5">
    <location>
        <begin position="1"/>
        <end position="32"/>
    </location>
</feature>
<organism evidence="8 9">
    <name type="scientific">Dioszegia hungarica</name>
    <dbReference type="NCBI Taxonomy" id="4972"/>
    <lineage>
        <taxon>Eukaryota</taxon>
        <taxon>Fungi</taxon>
        <taxon>Dikarya</taxon>
        <taxon>Basidiomycota</taxon>
        <taxon>Agaricomycotina</taxon>
        <taxon>Tremellomycetes</taxon>
        <taxon>Tremellales</taxon>
        <taxon>Bulleribasidiaceae</taxon>
        <taxon>Dioszegia</taxon>
    </lineage>
</organism>
<dbReference type="SUPFAM" id="SSF52540">
    <property type="entry name" value="P-loop containing nucleoside triphosphate hydrolases"/>
    <property type="match status" value="2"/>
</dbReference>
<dbReference type="FunFam" id="3.40.50.300:FF:001627">
    <property type="entry name" value="Nuclear DNA helicase II"/>
    <property type="match status" value="1"/>
</dbReference>
<dbReference type="PROSITE" id="PS51194">
    <property type="entry name" value="HELICASE_CTER"/>
    <property type="match status" value="1"/>
</dbReference>
<evidence type="ECO:0000256" key="2">
    <source>
        <dbReference type="ARBA" id="ARBA00022801"/>
    </source>
</evidence>
<evidence type="ECO:0000313" key="8">
    <source>
        <dbReference type="EMBL" id="KAI9638142.1"/>
    </source>
</evidence>
<dbReference type="Pfam" id="PF21010">
    <property type="entry name" value="HA2_C"/>
    <property type="match status" value="1"/>
</dbReference>
<feature type="region of interest" description="Disordered" evidence="5">
    <location>
        <begin position="1226"/>
        <end position="1297"/>
    </location>
</feature>
<feature type="domain" description="Helicase ATP-binding" evidence="6">
    <location>
        <begin position="369"/>
        <end position="542"/>
    </location>
</feature>
<dbReference type="PANTHER" id="PTHR18934">
    <property type="entry name" value="ATP-DEPENDENT RNA HELICASE"/>
    <property type="match status" value="1"/>
</dbReference>
<evidence type="ECO:0000259" key="7">
    <source>
        <dbReference type="PROSITE" id="PS51194"/>
    </source>
</evidence>
<dbReference type="FunFam" id="1.20.120.1080:FF:000002">
    <property type="entry name" value="Putative ATP-dependent RNA helicase DHX36"/>
    <property type="match status" value="1"/>
</dbReference>
<evidence type="ECO:0000313" key="9">
    <source>
        <dbReference type="Proteomes" id="UP001164286"/>
    </source>
</evidence>
<dbReference type="Pfam" id="PF00035">
    <property type="entry name" value="dsrm"/>
    <property type="match status" value="1"/>
</dbReference>
<keyword evidence="4" id="KW-0067">ATP-binding</keyword>
<dbReference type="PANTHER" id="PTHR18934:SF203">
    <property type="entry name" value="ATP-DEPENDENT RNA HELICASE A"/>
    <property type="match status" value="1"/>
</dbReference>
<evidence type="ECO:0000256" key="5">
    <source>
        <dbReference type="SAM" id="MobiDB-lite"/>
    </source>
</evidence>
<dbReference type="SMART" id="SM00490">
    <property type="entry name" value="HELICc"/>
    <property type="match status" value="1"/>
</dbReference>
<dbReference type="InterPro" id="IPR048333">
    <property type="entry name" value="HA2_WH"/>
</dbReference>
<dbReference type="InterPro" id="IPR011545">
    <property type="entry name" value="DEAD/DEAH_box_helicase_dom"/>
</dbReference>
<evidence type="ECO:0000256" key="4">
    <source>
        <dbReference type="ARBA" id="ARBA00022840"/>
    </source>
</evidence>
<feature type="compositionally biased region" description="Gly residues" evidence="5">
    <location>
        <begin position="1285"/>
        <end position="1297"/>
    </location>
</feature>
<evidence type="ECO:0000259" key="6">
    <source>
        <dbReference type="PROSITE" id="PS51192"/>
    </source>
</evidence>
<feature type="region of interest" description="Disordered" evidence="5">
    <location>
        <begin position="141"/>
        <end position="161"/>
    </location>
</feature>
<dbReference type="GO" id="GO:0004386">
    <property type="term" value="F:helicase activity"/>
    <property type="evidence" value="ECO:0007669"/>
    <property type="project" value="UniProtKB-KW"/>
</dbReference>
<dbReference type="SMART" id="SM00487">
    <property type="entry name" value="DEXDc"/>
    <property type="match status" value="1"/>
</dbReference>
<accession>A0AA38LVN2</accession>
<feature type="compositionally biased region" description="Gly residues" evidence="5">
    <location>
        <begin position="1241"/>
        <end position="1252"/>
    </location>
</feature>
<dbReference type="Pfam" id="PF00271">
    <property type="entry name" value="Helicase_C"/>
    <property type="match status" value="1"/>
</dbReference>
<feature type="domain" description="Helicase C-terminal" evidence="7">
    <location>
        <begin position="620"/>
        <end position="801"/>
    </location>
</feature>
<keyword evidence="2 8" id="KW-0378">Hydrolase</keyword>
<dbReference type="GO" id="GO:0005524">
    <property type="term" value="F:ATP binding"/>
    <property type="evidence" value="ECO:0007669"/>
    <property type="project" value="UniProtKB-KW"/>
</dbReference>
<dbReference type="EMBL" id="JAKWFO010000003">
    <property type="protein sequence ID" value="KAI9638142.1"/>
    <property type="molecule type" value="Genomic_DNA"/>
</dbReference>
<protein>
    <submittedName>
        <fullName evidence="8">P-loop containing nucleoside triphosphate hydrolase protein</fullName>
    </submittedName>
</protein>
<dbReference type="PROSITE" id="PS51192">
    <property type="entry name" value="HELICASE_ATP_BIND_1"/>
    <property type="match status" value="1"/>
</dbReference>
<reference evidence="8" key="1">
    <citation type="journal article" date="2022" name="G3 (Bethesda)">
        <title>High quality genome of the basidiomycete yeast Dioszegia hungarica PDD-24b-2 isolated from cloud water.</title>
        <authorList>
            <person name="Jarrige D."/>
            <person name="Haridas S."/>
            <person name="Bleykasten-Grosshans C."/>
            <person name="Joly M."/>
            <person name="Nadalig T."/>
            <person name="Sancelme M."/>
            <person name="Vuilleumier S."/>
            <person name="Grigoriev I.V."/>
            <person name="Amato P."/>
            <person name="Bringel F."/>
        </authorList>
    </citation>
    <scope>NUCLEOTIDE SEQUENCE</scope>
    <source>
        <strain evidence="8">PDD-24b-2</strain>
    </source>
</reference>
<dbReference type="RefSeq" id="XP_052947919.1">
    <property type="nucleotide sequence ID" value="XM_053086671.1"/>
</dbReference>
<feature type="region of interest" description="Disordered" evidence="5">
    <location>
        <begin position="1149"/>
        <end position="1194"/>
    </location>
</feature>
<dbReference type="InterPro" id="IPR014720">
    <property type="entry name" value="dsRBD_dom"/>
</dbReference>
<dbReference type="Pfam" id="PF04408">
    <property type="entry name" value="WHD_HA2"/>
    <property type="match status" value="1"/>
</dbReference>
<keyword evidence="3" id="KW-0347">Helicase</keyword>
<dbReference type="Pfam" id="PF00270">
    <property type="entry name" value="DEAD"/>
    <property type="match status" value="1"/>
</dbReference>
<dbReference type="GeneID" id="77725872"/>
<evidence type="ECO:0000256" key="3">
    <source>
        <dbReference type="ARBA" id="ARBA00022806"/>
    </source>
</evidence>
<feature type="compositionally biased region" description="Gly residues" evidence="5">
    <location>
        <begin position="1261"/>
        <end position="1278"/>
    </location>
</feature>
<dbReference type="GO" id="GO:0016787">
    <property type="term" value="F:hydrolase activity"/>
    <property type="evidence" value="ECO:0007669"/>
    <property type="project" value="UniProtKB-KW"/>
</dbReference>
<dbReference type="GO" id="GO:0003723">
    <property type="term" value="F:RNA binding"/>
    <property type="evidence" value="ECO:0007669"/>
    <property type="project" value="TreeGrafter"/>
</dbReference>
<dbReference type="InterPro" id="IPR027417">
    <property type="entry name" value="P-loop_NTPase"/>
</dbReference>
<dbReference type="Proteomes" id="UP001164286">
    <property type="component" value="Unassembled WGS sequence"/>
</dbReference>